<sequence length="133" mass="15652">MKKISLKMMDKQLFEMEESVMDNNASEDTMVLLLNVLTALLSYIIEFYKAHVEFLKKRSLKQEVKTVNNEFMKSKSNDELKEMILVANYLNIKEIVKCVKKFFRIANNFTSEEEAAKKKYEWAFECVDVANDD</sequence>
<evidence type="ECO:0000313" key="2">
    <source>
        <dbReference type="Proteomes" id="UP000829398"/>
    </source>
</evidence>
<organism evidence="1 2">
    <name type="scientific">Citrus sinensis</name>
    <name type="common">Sweet orange</name>
    <name type="synonym">Citrus aurantium var. sinensis</name>
    <dbReference type="NCBI Taxonomy" id="2711"/>
    <lineage>
        <taxon>Eukaryota</taxon>
        <taxon>Viridiplantae</taxon>
        <taxon>Streptophyta</taxon>
        <taxon>Embryophyta</taxon>
        <taxon>Tracheophyta</taxon>
        <taxon>Spermatophyta</taxon>
        <taxon>Magnoliopsida</taxon>
        <taxon>eudicotyledons</taxon>
        <taxon>Gunneridae</taxon>
        <taxon>Pentapetalae</taxon>
        <taxon>rosids</taxon>
        <taxon>malvids</taxon>
        <taxon>Sapindales</taxon>
        <taxon>Rutaceae</taxon>
        <taxon>Aurantioideae</taxon>
        <taxon>Citrus</taxon>
    </lineage>
</organism>
<reference evidence="2" key="1">
    <citation type="journal article" date="2023" name="Hortic. Res.">
        <title>A chromosome-level phased genome enabling allele-level studies in sweet orange: a case study on citrus Huanglongbing tolerance.</title>
        <authorList>
            <person name="Wu B."/>
            <person name="Yu Q."/>
            <person name="Deng Z."/>
            <person name="Duan Y."/>
            <person name="Luo F."/>
            <person name="Gmitter F. Jr."/>
        </authorList>
    </citation>
    <scope>NUCLEOTIDE SEQUENCE [LARGE SCALE GENOMIC DNA]</scope>
    <source>
        <strain evidence="2">cv. Valencia</strain>
    </source>
</reference>
<keyword evidence="2" id="KW-1185">Reference proteome</keyword>
<dbReference type="EMBL" id="CM039175">
    <property type="protein sequence ID" value="KAH9734783.1"/>
    <property type="molecule type" value="Genomic_DNA"/>
</dbReference>
<dbReference type="Proteomes" id="UP000829398">
    <property type="component" value="Chromosome 6"/>
</dbReference>
<evidence type="ECO:0000313" key="1">
    <source>
        <dbReference type="EMBL" id="KAH9734783.1"/>
    </source>
</evidence>
<protein>
    <submittedName>
        <fullName evidence="1">SKP1-like protein 14</fullName>
    </submittedName>
</protein>
<proteinExistence type="predicted"/>
<accession>A0ACB8JQH1</accession>
<name>A0ACB8JQH1_CITSI</name>
<gene>
    <name evidence="1" type="ORF">KPL71_017502</name>
</gene>
<comment type="caution">
    <text evidence="1">The sequence shown here is derived from an EMBL/GenBank/DDBJ whole genome shotgun (WGS) entry which is preliminary data.</text>
</comment>